<dbReference type="InterPro" id="IPR050545">
    <property type="entry name" value="Mycobact_MmpL"/>
</dbReference>
<proteinExistence type="inferred from homology"/>
<gene>
    <name evidence="9" type="primary">actII-3</name>
    <name evidence="9" type="ORF">CCO02nite_05650</name>
</gene>
<dbReference type="OrthoDB" id="2365435at2"/>
<feature type="domain" description="SSD" evidence="8">
    <location>
        <begin position="196"/>
        <end position="328"/>
    </location>
</feature>
<dbReference type="RefSeq" id="WP_146841540.1">
    <property type="nucleotide sequence ID" value="NZ_BJWG01000002.1"/>
</dbReference>
<reference evidence="9 10" key="1">
    <citation type="submission" date="2019-07" db="EMBL/GenBank/DDBJ databases">
        <title>Whole genome shotgun sequence of Cellulomonas composti NBRC 100758.</title>
        <authorList>
            <person name="Hosoyama A."/>
            <person name="Uohara A."/>
            <person name="Ohji S."/>
            <person name="Ichikawa N."/>
        </authorList>
    </citation>
    <scope>NUCLEOTIDE SEQUENCE [LARGE SCALE GENOMIC DNA]</scope>
    <source>
        <strain evidence="9 10">NBRC 100758</strain>
    </source>
</reference>
<feature type="transmembrane region" description="Helical" evidence="7">
    <location>
        <begin position="367"/>
        <end position="386"/>
    </location>
</feature>
<name>A0A511J7C8_9CELL</name>
<keyword evidence="4 7" id="KW-0812">Transmembrane</keyword>
<dbReference type="PROSITE" id="PS50156">
    <property type="entry name" value="SSD"/>
    <property type="match status" value="1"/>
</dbReference>
<feature type="transmembrane region" description="Helical" evidence="7">
    <location>
        <begin position="274"/>
        <end position="295"/>
    </location>
</feature>
<evidence type="ECO:0000256" key="4">
    <source>
        <dbReference type="ARBA" id="ARBA00022692"/>
    </source>
</evidence>
<dbReference type="GO" id="GO:0005886">
    <property type="term" value="C:plasma membrane"/>
    <property type="evidence" value="ECO:0007669"/>
    <property type="project" value="UniProtKB-SubCell"/>
</dbReference>
<feature type="transmembrane region" description="Helical" evidence="7">
    <location>
        <begin position="608"/>
        <end position="631"/>
    </location>
</feature>
<keyword evidence="5 7" id="KW-1133">Transmembrane helix</keyword>
<feature type="transmembrane region" description="Helical" evidence="7">
    <location>
        <begin position="307"/>
        <end position="329"/>
    </location>
</feature>
<evidence type="ECO:0000256" key="2">
    <source>
        <dbReference type="ARBA" id="ARBA00010157"/>
    </source>
</evidence>
<keyword evidence="3" id="KW-1003">Cell membrane</keyword>
<dbReference type="InterPro" id="IPR000731">
    <property type="entry name" value="SSD"/>
</dbReference>
<dbReference type="SUPFAM" id="SSF82866">
    <property type="entry name" value="Multidrug efflux transporter AcrB transmembrane domain"/>
    <property type="match status" value="2"/>
</dbReference>
<comment type="similarity">
    <text evidence="2">Belongs to the resistance-nodulation-cell division (RND) (TC 2.A.6) family. MmpL subfamily.</text>
</comment>
<evidence type="ECO:0000313" key="9">
    <source>
        <dbReference type="EMBL" id="GEL93907.1"/>
    </source>
</evidence>
<feature type="transmembrane region" description="Helical" evidence="7">
    <location>
        <begin position="570"/>
        <end position="588"/>
    </location>
</feature>
<protein>
    <submittedName>
        <fullName evidence="9">Putative membrane protein ActII-3</fullName>
    </submittedName>
</protein>
<evidence type="ECO:0000256" key="6">
    <source>
        <dbReference type="ARBA" id="ARBA00023136"/>
    </source>
</evidence>
<dbReference type="AlphaFoldDB" id="A0A511J7C8"/>
<feature type="transmembrane region" description="Helical" evidence="7">
    <location>
        <begin position="512"/>
        <end position="530"/>
    </location>
</feature>
<dbReference type="Proteomes" id="UP000321720">
    <property type="component" value="Unassembled WGS sequence"/>
</dbReference>
<accession>A0A511J7C8</accession>
<evidence type="ECO:0000256" key="3">
    <source>
        <dbReference type="ARBA" id="ARBA00022475"/>
    </source>
</evidence>
<feature type="transmembrane region" description="Helical" evidence="7">
    <location>
        <begin position="174"/>
        <end position="191"/>
    </location>
</feature>
<dbReference type="PANTHER" id="PTHR33406:SF6">
    <property type="entry name" value="MEMBRANE PROTEIN YDGH-RELATED"/>
    <property type="match status" value="1"/>
</dbReference>
<dbReference type="Pfam" id="PF03176">
    <property type="entry name" value="MMPL"/>
    <property type="match status" value="2"/>
</dbReference>
<sequence>MAKVAGWITHRYVKYVVIAFWLGVVALLGPLAGKLTAAQDNEAASWLPKDAESTQVLERAEAFVPADTAPAVVVLERPGGLTPDDEAAIASDIEEWGALEHLAGDIVGPVPSADGEAVQVIVPITLTDWDESIGVVEALKATGDDDPDGLHLYVTGPVGGAADSAKAFEGIDSTLLYAAALVVIVILLLTYRSPVLWLLPVISAGIALTVAQAVVYLLAEYADLTVNAQSAGILTVLVFGAGTDYALLLTARYREELRKHTDRHEAMAVALHRASPAIVASGATVTAGMLCLLFATMSSTAGLGPVAAAGIVVCLLVMLTLLPALLVVAGRWVFWPRVPHAGDAEPTEHGFWARAGERIAVHPRGTWLGTAVVLAVAALGVLQLGATGLSTEESFRGEQPSIVGEKVLSAHFPGGAGSPVVVLADASAADEVRSTLAAVEGIDAASVTDPAVVGGIAYLEGTLTDEPDSDAAFDTVDRVRDAVHALPAADAIVGGETATNLDVQRASARDNAVIIPIILLAVLLILVMLLRAIVAPLVLMGTVVLSFGAAIGVSALVFRHVFGFAGADSSFPLFVFVFLVALGIDYNIFLMTRVREEAARIGHRRGSLVGLAATGGVITSAGLVLAGTFLVLGTLPAVSFAEIGFAVAFGVLLDTLVVRSVLVTALNLDIGPRMWWPSALARRSDPPIETEPARVVERVPAPV</sequence>
<evidence type="ECO:0000313" key="10">
    <source>
        <dbReference type="Proteomes" id="UP000321720"/>
    </source>
</evidence>
<keyword evidence="10" id="KW-1185">Reference proteome</keyword>
<feature type="transmembrane region" description="Helical" evidence="7">
    <location>
        <begin position="231"/>
        <end position="253"/>
    </location>
</feature>
<dbReference type="Gene3D" id="1.20.1640.10">
    <property type="entry name" value="Multidrug efflux transporter AcrB transmembrane domain"/>
    <property type="match status" value="2"/>
</dbReference>
<organism evidence="9 10">
    <name type="scientific">Cellulomonas composti</name>
    <dbReference type="NCBI Taxonomy" id="266130"/>
    <lineage>
        <taxon>Bacteria</taxon>
        <taxon>Bacillati</taxon>
        <taxon>Actinomycetota</taxon>
        <taxon>Actinomycetes</taxon>
        <taxon>Micrococcales</taxon>
        <taxon>Cellulomonadaceae</taxon>
        <taxon>Cellulomonas</taxon>
    </lineage>
</organism>
<evidence type="ECO:0000256" key="5">
    <source>
        <dbReference type="ARBA" id="ARBA00022989"/>
    </source>
</evidence>
<comment type="subcellular location">
    <subcellularLocation>
        <location evidence="1">Cell membrane</location>
        <topology evidence="1">Multi-pass membrane protein</topology>
    </subcellularLocation>
</comment>
<feature type="transmembrane region" description="Helical" evidence="7">
    <location>
        <begin position="12"/>
        <end position="32"/>
    </location>
</feature>
<evidence type="ECO:0000256" key="7">
    <source>
        <dbReference type="SAM" id="Phobius"/>
    </source>
</evidence>
<feature type="transmembrane region" description="Helical" evidence="7">
    <location>
        <begin position="643"/>
        <end position="668"/>
    </location>
</feature>
<comment type="caution">
    <text evidence="9">The sequence shown here is derived from an EMBL/GenBank/DDBJ whole genome shotgun (WGS) entry which is preliminary data.</text>
</comment>
<feature type="transmembrane region" description="Helical" evidence="7">
    <location>
        <begin position="198"/>
        <end position="219"/>
    </location>
</feature>
<dbReference type="PANTHER" id="PTHR33406">
    <property type="entry name" value="MEMBRANE PROTEIN MJ1562-RELATED"/>
    <property type="match status" value="1"/>
</dbReference>
<keyword evidence="6 7" id="KW-0472">Membrane</keyword>
<evidence type="ECO:0000256" key="1">
    <source>
        <dbReference type="ARBA" id="ARBA00004651"/>
    </source>
</evidence>
<evidence type="ECO:0000259" key="8">
    <source>
        <dbReference type="PROSITE" id="PS50156"/>
    </source>
</evidence>
<dbReference type="EMBL" id="BJWG01000002">
    <property type="protein sequence ID" value="GEL93907.1"/>
    <property type="molecule type" value="Genomic_DNA"/>
</dbReference>
<feature type="transmembrane region" description="Helical" evidence="7">
    <location>
        <begin position="537"/>
        <end position="558"/>
    </location>
</feature>
<dbReference type="InterPro" id="IPR004869">
    <property type="entry name" value="MMPL_dom"/>
</dbReference>